<dbReference type="CDD" id="cd00063">
    <property type="entry name" value="FN3"/>
    <property type="match status" value="1"/>
</dbReference>
<dbReference type="InterPro" id="IPR013783">
    <property type="entry name" value="Ig-like_fold"/>
</dbReference>
<comment type="cofactor">
    <cofactor evidence="1">
        <name>Ca(2+)</name>
        <dbReference type="ChEBI" id="CHEBI:29108"/>
    </cofactor>
</comment>
<dbReference type="Proteomes" id="UP000658278">
    <property type="component" value="Unassembled WGS sequence"/>
</dbReference>
<name>A0A934R9S4_9BACT</name>
<evidence type="ECO:0000256" key="6">
    <source>
        <dbReference type="ARBA" id="ARBA00022837"/>
    </source>
</evidence>
<sequence length="1204" mass="127825">MTTRIFKTQLFVSLLFGSSLFAIDPPSHGAASPGGPATIALAWTDSVDGETGFRIYRDGSPVADLPAGSTYYYDRSLNPETSYSYEVRSLHGATESAPLVLGSAATTIRMNIIFFLADDMGVKDIVALRNRPIDGPTIHETPALDILAGQSMVIDNAYCSGPRCVVARRSLLTGTYDWNPEVVGKGSDYLDPGGNSTGGGVPIDAVTYGEAAQGAGYRTCYIGKYHLGQSDDSIPRGPAQQGFDVSIAAGHAGAPSSNPTNGLSYFPDPNTLLYEDLSDPAYNMGPGTGLTVPAANGEEYLTDRLTDEGIDFINDSLTNHSTSPFFLTLAHYAVHTPAEAKQSDIDYFTARKTSMADELANHPAGTGLIRDYSSATRVVQDNRVYAAMMKSYDDSIADLRAHLAATSDPRHPGKTLAETTVLVVSSDHGGKSTSAYGDGVDPSKDLEDDATDPVNTGDFSNAYSAYPTSNYPLRQGKTWVYEGGLRIPLIVHVPGLTSASVSKAFVHGADFWATFADLTGAAQQPAEARDSESFMLSAGQPTRSARPDLHHFFTNANVGTANPALGAYRKGDYKLLYFMVQRRLELYNLAADPYERNDLAPSRPDLAAEMLDALYQKVLSAGTKMPKPGSNSWQSEQRVLIDNAVINQLPTPPDAAPSGLVLTQLSDHAIHLDWTINATNATRSIIYRSGPDERALNGGTDSYREIGFVLGNIGTYVDDNFSSGDGEKYKYRVESENLGGWNGFTIDPGGQFSDGNNINGTTNTGNVTLTLNTGAVSPALTLVDDAITILPGETLTFDPRLNDFGDGPLSISAITQPASGSATTDGSSITFSAPESFAGGVTMIYTAIDGAAQTANATVTFTLPVPPADEVIEQWDFDDASGVQLESCLSANGTGFTGTTSDKVACDGAGNLLLQQDTTDHFRTTTNYPGAPFTTGRFAWEIAVDSIDFTQSPNGVTFGFSLRDEGGNDFGNIRFRKNAGTLVLENRIGSSNERLYDFDQGGGAVTTASDLLVRAILDLDTRKWSGTLTIAGGSPIPLPELDADTAATGGLALTRFQGNQTSTKWGAGDTASIDRVTLRRLTAEVSLYEQWSTGQPWNGVLETMPEDDPDGDGMVNLLEFALGTSPTSGAHGSPVTVQDSGTGPALRFVPVRNTTSLLYFVQSSVDLNDWVSIPEVPITAPAGSLVEVDLPNGGIGFGRVRVAD</sequence>
<dbReference type="InterPro" id="IPR000917">
    <property type="entry name" value="Sulfatase_N"/>
</dbReference>
<dbReference type="GO" id="GO:0004065">
    <property type="term" value="F:arylsulfatase activity"/>
    <property type="evidence" value="ECO:0007669"/>
    <property type="project" value="TreeGrafter"/>
</dbReference>
<keyword evidence="5 10" id="KW-0378">Hydrolase</keyword>
<evidence type="ECO:0000259" key="9">
    <source>
        <dbReference type="Pfam" id="PF00884"/>
    </source>
</evidence>
<evidence type="ECO:0000256" key="8">
    <source>
        <dbReference type="SAM" id="SignalP"/>
    </source>
</evidence>
<dbReference type="AlphaFoldDB" id="A0A934R9S4"/>
<dbReference type="Pfam" id="PF00884">
    <property type="entry name" value="Sulfatase"/>
    <property type="match status" value="1"/>
</dbReference>
<reference evidence="10" key="1">
    <citation type="submission" date="2021-01" db="EMBL/GenBank/DDBJ databases">
        <title>Modified the classification status of verrucomicrobia.</title>
        <authorList>
            <person name="Feng X."/>
        </authorList>
    </citation>
    <scope>NUCLEOTIDE SEQUENCE</scope>
    <source>
        <strain evidence="10">KCTC 22201</strain>
    </source>
</reference>
<evidence type="ECO:0000313" key="11">
    <source>
        <dbReference type="Proteomes" id="UP000658278"/>
    </source>
</evidence>
<dbReference type="Gene3D" id="3.40.720.10">
    <property type="entry name" value="Alkaline Phosphatase, subunit A"/>
    <property type="match status" value="1"/>
</dbReference>
<dbReference type="InterPro" id="IPR036116">
    <property type="entry name" value="FN3_sf"/>
</dbReference>
<dbReference type="SUPFAM" id="SSF53649">
    <property type="entry name" value="Alkaline phosphatase-like"/>
    <property type="match status" value="1"/>
</dbReference>
<keyword evidence="6" id="KW-0106">Calcium</keyword>
<dbReference type="PROSITE" id="PS00018">
    <property type="entry name" value="EF_HAND_1"/>
    <property type="match status" value="1"/>
</dbReference>
<dbReference type="PROSITE" id="PS00149">
    <property type="entry name" value="SULFATASE_2"/>
    <property type="match status" value="1"/>
</dbReference>
<evidence type="ECO:0000256" key="3">
    <source>
        <dbReference type="ARBA" id="ARBA00022723"/>
    </source>
</evidence>
<dbReference type="PANTHER" id="PTHR42693">
    <property type="entry name" value="ARYLSULFATASE FAMILY MEMBER"/>
    <property type="match status" value="1"/>
</dbReference>
<keyword evidence="4 8" id="KW-0732">Signal</keyword>
<dbReference type="InterPro" id="IPR003961">
    <property type="entry name" value="FN3_dom"/>
</dbReference>
<dbReference type="RefSeq" id="WP_200275587.1">
    <property type="nucleotide sequence ID" value="NZ_JAENII010000001.1"/>
</dbReference>
<dbReference type="InterPro" id="IPR018247">
    <property type="entry name" value="EF_Hand_1_Ca_BS"/>
</dbReference>
<evidence type="ECO:0000313" key="10">
    <source>
        <dbReference type="EMBL" id="MBK1825687.1"/>
    </source>
</evidence>
<evidence type="ECO:0000256" key="7">
    <source>
        <dbReference type="SAM" id="MobiDB-lite"/>
    </source>
</evidence>
<feature type="chain" id="PRO_5037104659" evidence="8">
    <location>
        <begin position="23"/>
        <end position="1204"/>
    </location>
</feature>
<dbReference type="Gene3D" id="3.30.1120.10">
    <property type="match status" value="1"/>
</dbReference>
<dbReference type="Gene3D" id="2.60.40.10">
    <property type="entry name" value="Immunoglobulins"/>
    <property type="match status" value="2"/>
</dbReference>
<protein>
    <submittedName>
        <fullName evidence="10">Sulfatase-like hydrolase/transferase</fullName>
    </submittedName>
</protein>
<evidence type="ECO:0000256" key="1">
    <source>
        <dbReference type="ARBA" id="ARBA00001913"/>
    </source>
</evidence>
<dbReference type="EMBL" id="JAENII010000001">
    <property type="protein sequence ID" value="MBK1825687.1"/>
    <property type="molecule type" value="Genomic_DNA"/>
</dbReference>
<gene>
    <name evidence="10" type="ORF">JIN81_01540</name>
</gene>
<feature type="signal peptide" evidence="8">
    <location>
        <begin position="1"/>
        <end position="22"/>
    </location>
</feature>
<feature type="domain" description="Sulfatase N-terminal" evidence="9">
    <location>
        <begin position="111"/>
        <end position="521"/>
    </location>
</feature>
<dbReference type="Pfam" id="PF17963">
    <property type="entry name" value="Big_9"/>
    <property type="match status" value="1"/>
</dbReference>
<dbReference type="GO" id="GO:0046872">
    <property type="term" value="F:metal ion binding"/>
    <property type="evidence" value="ECO:0007669"/>
    <property type="project" value="UniProtKB-KW"/>
</dbReference>
<dbReference type="SUPFAM" id="SSF49265">
    <property type="entry name" value="Fibronectin type III"/>
    <property type="match status" value="1"/>
</dbReference>
<dbReference type="InterPro" id="IPR050738">
    <property type="entry name" value="Sulfatase"/>
</dbReference>
<dbReference type="InterPro" id="IPR017850">
    <property type="entry name" value="Alkaline_phosphatase_core_sf"/>
</dbReference>
<proteinExistence type="inferred from homology"/>
<evidence type="ECO:0000256" key="4">
    <source>
        <dbReference type="ARBA" id="ARBA00022729"/>
    </source>
</evidence>
<comment type="caution">
    <text evidence="10">The sequence shown here is derived from an EMBL/GenBank/DDBJ whole genome shotgun (WGS) entry which is preliminary data.</text>
</comment>
<feature type="region of interest" description="Disordered" evidence="7">
    <location>
        <begin position="427"/>
        <end position="461"/>
    </location>
</feature>
<organism evidence="10 11">
    <name type="scientific">Haloferula rosea</name>
    <dbReference type="NCBI Taxonomy" id="490093"/>
    <lineage>
        <taxon>Bacteria</taxon>
        <taxon>Pseudomonadati</taxon>
        <taxon>Verrucomicrobiota</taxon>
        <taxon>Verrucomicrobiia</taxon>
        <taxon>Verrucomicrobiales</taxon>
        <taxon>Verrucomicrobiaceae</taxon>
        <taxon>Haloferula</taxon>
    </lineage>
</organism>
<accession>A0A934R9S4</accession>
<evidence type="ECO:0000256" key="5">
    <source>
        <dbReference type="ARBA" id="ARBA00022801"/>
    </source>
</evidence>
<keyword evidence="11" id="KW-1185">Reference proteome</keyword>
<dbReference type="InterPro" id="IPR024607">
    <property type="entry name" value="Sulfatase_CS"/>
</dbReference>
<keyword evidence="3" id="KW-0479">Metal-binding</keyword>
<dbReference type="Gene3D" id="2.60.40.3440">
    <property type="match status" value="1"/>
</dbReference>
<comment type="similarity">
    <text evidence="2">Belongs to the sulfatase family.</text>
</comment>
<dbReference type="PANTHER" id="PTHR42693:SF42">
    <property type="entry name" value="ARYLSULFATASE G"/>
    <property type="match status" value="1"/>
</dbReference>
<evidence type="ECO:0000256" key="2">
    <source>
        <dbReference type="ARBA" id="ARBA00008779"/>
    </source>
</evidence>